<evidence type="ECO:0000256" key="1">
    <source>
        <dbReference type="ARBA" id="ARBA00022490"/>
    </source>
</evidence>
<organism evidence="9 10">
    <name type="scientific">Acinetobacter vivianii</name>
    <dbReference type="NCBI Taxonomy" id="1776742"/>
    <lineage>
        <taxon>Bacteria</taxon>
        <taxon>Pseudomonadati</taxon>
        <taxon>Pseudomonadota</taxon>
        <taxon>Gammaproteobacteria</taxon>
        <taxon>Moraxellales</taxon>
        <taxon>Moraxellaceae</taxon>
        <taxon>Acinetobacter</taxon>
    </lineage>
</organism>
<dbReference type="PROSITE" id="PS00092">
    <property type="entry name" value="N6_MTASE"/>
    <property type="match status" value="1"/>
</dbReference>
<evidence type="ECO:0000256" key="3">
    <source>
        <dbReference type="ARBA" id="ARBA00022603"/>
    </source>
</evidence>
<dbReference type="SUPFAM" id="SSF53335">
    <property type="entry name" value="S-adenosyl-L-methionine-dependent methyltransferases"/>
    <property type="match status" value="1"/>
</dbReference>
<sequence>MDPRSEVVIRQQDYLNGHVLLINAPNDQLAKNLPDQVQASVWTWNYADHQGFQNAGIHSHFSVEFPQASFDQVVIFVPKSKELLNYILHVVVSHLKLGQNVFLVGEKKGGVERAAKQLQPYGKTLKLDSARHCQFWQMKIEKTEQLKPLEHWLKSYTVQIDQDQLKVCALPGVFSQDHLDVGTAVLVPYLSQVKSGKIADFGCGAGIISAYLAKLNQNQQIFALDVDAFALRSTELTFQKNNLDLNQLTLQPVTGFRDVPKDLDAIVSNPPFHQGIHTNYDASEELCQLASVHLKNSGELWIVANRFLNYPPLIEQSFGQCMVKADQQGFKVLYACANRVS</sequence>
<accession>A0AAJ6NHQ1</accession>
<dbReference type="KEGG" id="aviv:LF296_15150"/>
<evidence type="ECO:0000256" key="4">
    <source>
        <dbReference type="ARBA" id="ARBA00022679"/>
    </source>
</evidence>
<dbReference type="InterPro" id="IPR046977">
    <property type="entry name" value="RsmC/RlmG"/>
</dbReference>
<evidence type="ECO:0000259" key="7">
    <source>
        <dbReference type="Pfam" id="PF05175"/>
    </source>
</evidence>
<keyword evidence="4 6" id="KW-0808">Transferase</keyword>
<dbReference type="GO" id="GO:0003676">
    <property type="term" value="F:nucleic acid binding"/>
    <property type="evidence" value="ECO:0007669"/>
    <property type="project" value="InterPro"/>
</dbReference>
<reference evidence="9" key="1">
    <citation type="journal article" date="2022" name="Front Environ Sci">
        <title>Complete genome sequence analysis of a novel alkane-degrading bacterial strain, Acinetobacter vivianii KJ-1, and its diesel degradation ability.</title>
        <authorList>
            <person name="Zhang Y."/>
            <person name="Song F."/>
            <person name="Wang J."/>
            <person name="Zhao Q."/>
            <person name="Zheng L."/>
            <person name="Wang Z."/>
            <person name="Zhang X."/>
            <person name="Gao Y."/>
            <person name="Chen G."/>
            <person name="Huang Y."/>
        </authorList>
    </citation>
    <scope>NUCLEOTIDE SEQUENCE</scope>
    <source>
        <strain evidence="9">KJ-1</strain>
    </source>
</reference>
<dbReference type="RefSeq" id="WP_272654839.1">
    <property type="nucleotide sequence ID" value="NZ_CP085083.1"/>
</dbReference>
<dbReference type="EC" id="2.1.1.172" evidence="6"/>
<dbReference type="InterPro" id="IPR007848">
    <property type="entry name" value="Small_mtfrase_dom"/>
</dbReference>
<evidence type="ECO:0000256" key="2">
    <source>
        <dbReference type="ARBA" id="ARBA00022552"/>
    </source>
</evidence>
<dbReference type="Pfam" id="PF05175">
    <property type="entry name" value="MTS"/>
    <property type="match status" value="1"/>
</dbReference>
<evidence type="ECO:0000256" key="5">
    <source>
        <dbReference type="ARBA" id="ARBA00022691"/>
    </source>
</evidence>
<evidence type="ECO:0000256" key="6">
    <source>
        <dbReference type="HAMAP-Rule" id="MF_01862"/>
    </source>
</evidence>
<reference evidence="9" key="2">
    <citation type="submission" date="2023-02" db="EMBL/GenBank/DDBJ databases">
        <authorList>
            <person name="Huang Y."/>
            <person name="Zhang Y."/>
            <person name="Zhang T."/>
            <person name="Wang J."/>
        </authorList>
    </citation>
    <scope>NUCLEOTIDE SEQUENCE</scope>
    <source>
        <strain evidence="9">KJ-1</strain>
    </source>
</reference>
<evidence type="ECO:0000313" key="9">
    <source>
        <dbReference type="EMBL" id="WDZ50632.1"/>
    </source>
</evidence>
<dbReference type="PANTHER" id="PTHR47816:SF4">
    <property type="entry name" value="RIBOSOMAL RNA SMALL SUBUNIT METHYLTRANSFERASE C"/>
    <property type="match status" value="1"/>
</dbReference>
<keyword evidence="2 6" id="KW-0698">rRNA processing</keyword>
<protein>
    <recommendedName>
        <fullName evidence="6">Ribosomal RNA small subunit methyltransferase C</fullName>
        <ecNumber evidence="6">2.1.1.172</ecNumber>
    </recommendedName>
    <alternativeName>
        <fullName evidence="6">16S rRNA m2G1207 methyltransferase</fullName>
    </alternativeName>
    <alternativeName>
        <fullName evidence="6">rRNA (guanine-N(2)-)-methyltransferase RsmC</fullName>
    </alternativeName>
</protein>
<feature type="domain" description="Methyltransferase small" evidence="7">
    <location>
        <begin position="165"/>
        <end position="333"/>
    </location>
</feature>
<dbReference type="GO" id="GO:0005737">
    <property type="term" value="C:cytoplasm"/>
    <property type="evidence" value="ECO:0007669"/>
    <property type="project" value="UniProtKB-SubCell"/>
</dbReference>
<dbReference type="GO" id="GO:0052914">
    <property type="term" value="F:16S rRNA (guanine(1207)-N(2))-methyltransferase activity"/>
    <property type="evidence" value="ECO:0007669"/>
    <property type="project" value="UniProtKB-EC"/>
</dbReference>
<dbReference type="Gene3D" id="3.40.50.150">
    <property type="entry name" value="Vaccinia Virus protein VP39"/>
    <property type="match status" value="2"/>
</dbReference>
<comment type="similarity">
    <text evidence="6">Belongs to the methyltransferase superfamily. RsmC family.</text>
</comment>
<dbReference type="InterPro" id="IPR029063">
    <property type="entry name" value="SAM-dependent_MTases_sf"/>
</dbReference>
<dbReference type="Proteomes" id="UP001199528">
    <property type="component" value="Chromosome"/>
</dbReference>
<comment type="subunit">
    <text evidence="6">Monomer.</text>
</comment>
<dbReference type="AlphaFoldDB" id="A0AAJ6NHQ1"/>
<dbReference type="InterPro" id="IPR023543">
    <property type="entry name" value="rRNA_ssu_MeTfrase_C"/>
</dbReference>
<dbReference type="EMBL" id="CP085083">
    <property type="protein sequence ID" value="WDZ50632.1"/>
    <property type="molecule type" value="Genomic_DNA"/>
</dbReference>
<dbReference type="InterPro" id="IPR013675">
    <property type="entry name" value="Mtase_sm_N"/>
</dbReference>
<name>A0AAJ6NHQ1_9GAMM</name>
<keyword evidence="1 6" id="KW-0963">Cytoplasm</keyword>
<gene>
    <name evidence="6" type="primary">rsmC</name>
    <name evidence="9" type="ORF">LF296_15150</name>
</gene>
<proteinExistence type="inferred from homology"/>
<dbReference type="CDD" id="cd02440">
    <property type="entry name" value="AdoMet_MTases"/>
    <property type="match status" value="1"/>
</dbReference>
<comment type="catalytic activity">
    <reaction evidence="6">
        <text>guanosine(1207) in 16S rRNA + S-adenosyl-L-methionine = N(2)-methylguanosine(1207) in 16S rRNA + S-adenosyl-L-homocysteine + H(+)</text>
        <dbReference type="Rhea" id="RHEA:42736"/>
        <dbReference type="Rhea" id="RHEA-COMP:10213"/>
        <dbReference type="Rhea" id="RHEA-COMP:10214"/>
        <dbReference type="ChEBI" id="CHEBI:15378"/>
        <dbReference type="ChEBI" id="CHEBI:57856"/>
        <dbReference type="ChEBI" id="CHEBI:59789"/>
        <dbReference type="ChEBI" id="CHEBI:74269"/>
        <dbReference type="ChEBI" id="CHEBI:74481"/>
        <dbReference type="EC" id="2.1.1.172"/>
    </reaction>
</comment>
<dbReference type="PANTHER" id="PTHR47816">
    <property type="entry name" value="RIBOSOMAL RNA SMALL SUBUNIT METHYLTRANSFERASE C"/>
    <property type="match status" value="1"/>
</dbReference>
<evidence type="ECO:0000259" key="8">
    <source>
        <dbReference type="Pfam" id="PF08468"/>
    </source>
</evidence>
<dbReference type="Pfam" id="PF08468">
    <property type="entry name" value="MTS_N"/>
    <property type="match status" value="1"/>
</dbReference>
<comment type="subcellular location">
    <subcellularLocation>
        <location evidence="6">Cytoplasm</location>
    </subcellularLocation>
</comment>
<evidence type="ECO:0000313" key="10">
    <source>
        <dbReference type="Proteomes" id="UP001199528"/>
    </source>
</evidence>
<comment type="function">
    <text evidence="6">Specifically methylates the guanine in position 1207 of 16S rRNA in the 30S particle.</text>
</comment>
<keyword evidence="3 6" id="KW-0489">Methyltransferase</keyword>
<dbReference type="HAMAP" id="MF_01862">
    <property type="entry name" value="16SrRNA_methyltr_C"/>
    <property type="match status" value="1"/>
</dbReference>
<keyword evidence="5 6" id="KW-0949">S-adenosyl-L-methionine</keyword>
<feature type="domain" description="Methyltransferase small N-terminal" evidence="8">
    <location>
        <begin position="5"/>
        <end position="156"/>
    </location>
</feature>
<dbReference type="InterPro" id="IPR002052">
    <property type="entry name" value="DNA_methylase_N6_adenine_CS"/>
</dbReference>